<sequence length="137" mass="14967">MLQKRIDTGSIPFGLYKTKDEMTKGRLVKFNQKDGLLEYATTDDEANAFVTLRIDTNAGGDIKDHDKIAKDTRAVAYTLVKNNVWSTTEVDGIDSLKAGDKLTCGAEGKLAKGEGKFVVTEITHFGSFPAVDVMYLG</sequence>
<comment type="caution">
    <text evidence="1">The sequence shown here is derived from an EMBL/GenBank/DDBJ whole genome shotgun (WGS) entry which is preliminary data.</text>
</comment>
<dbReference type="EMBL" id="JABDSR010000003">
    <property type="protein sequence ID" value="NMW84688.1"/>
    <property type="molecule type" value="Genomic_DNA"/>
</dbReference>
<protein>
    <submittedName>
        <fullName evidence="1">Uncharacterized protein</fullName>
    </submittedName>
</protein>
<dbReference type="AlphaFoldDB" id="A0A848RA45"/>
<evidence type="ECO:0000313" key="2">
    <source>
        <dbReference type="Proteomes" id="UP000568273"/>
    </source>
</evidence>
<gene>
    <name evidence="1" type="ORF">HKO22_02880</name>
</gene>
<proteinExistence type="predicted"/>
<name>A0A848RA45_9FIRM</name>
<reference evidence="1" key="1">
    <citation type="submission" date="2020-04" db="EMBL/GenBank/DDBJ databases">
        <title>Peptoniphilus sp. nov. isolated from swine feces.</title>
        <authorList>
            <person name="Ryu S.W."/>
        </authorList>
    </citation>
    <scope>NUCLEOTIDE SEQUENCE [LARGE SCALE GENOMIC DNA]</scope>
    <source>
        <strain evidence="1">AGMB00490</strain>
    </source>
</reference>
<dbReference type="Proteomes" id="UP000568273">
    <property type="component" value="Unassembled WGS sequence"/>
</dbReference>
<evidence type="ECO:0000313" key="1">
    <source>
        <dbReference type="EMBL" id="NMW84688.1"/>
    </source>
</evidence>
<organism evidence="1 2">
    <name type="scientific">Peptoniphilus faecalis</name>
    <dbReference type="NCBI Taxonomy" id="2731255"/>
    <lineage>
        <taxon>Bacteria</taxon>
        <taxon>Bacillati</taxon>
        <taxon>Bacillota</taxon>
        <taxon>Tissierellia</taxon>
        <taxon>Tissierellales</taxon>
        <taxon>Peptoniphilaceae</taxon>
        <taxon>Peptoniphilus</taxon>
    </lineage>
</organism>
<dbReference type="RefSeq" id="WP_169968401.1">
    <property type="nucleotide sequence ID" value="NZ_JABDSR010000003.1"/>
</dbReference>
<accession>A0A848RA45</accession>
<keyword evidence="2" id="KW-1185">Reference proteome</keyword>